<protein>
    <submittedName>
        <fullName evidence="3">Uncharacterized protein</fullName>
    </submittedName>
</protein>
<name>A0A934IC29_9MICO</name>
<organism evidence="3 4">
    <name type="scientific">Sanguibacter suaedae</name>
    <dbReference type="NCBI Taxonomy" id="2795737"/>
    <lineage>
        <taxon>Bacteria</taxon>
        <taxon>Bacillati</taxon>
        <taxon>Actinomycetota</taxon>
        <taxon>Actinomycetes</taxon>
        <taxon>Micrococcales</taxon>
        <taxon>Sanguibacteraceae</taxon>
        <taxon>Sanguibacter</taxon>
    </lineage>
</organism>
<sequence length="195" mass="21081">MIIVACEIGFWVLIALGLVARYPLRRRRTGLTLLALTPVVDLVLLATTVVDLRGGATAGTPHALAAVYLGLSVAYGHAMIRWADVRFAHRFADGPAPERLHGMRYAAKCWKDVVRTALAVGIAAGIIQVLVLLVDDAARTEALTQIYPVLGIVAAADLLWAASYTVWPKTPKTPKAPEAREDRSLRTPRDETAAH</sequence>
<evidence type="ECO:0000313" key="4">
    <source>
        <dbReference type="Proteomes" id="UP000602087"/>
    </source>
</evidence>
<keyword evidence="2" id="KW-0812">Transmembrane</keyword>
<comment type="caution">
    <text evidence="3">The sequence shown here is derived from an EMBL/GenBank/DDBJ whole genome shotgun (WGS) entry which is preliminary data.</text>
</comment>
<keyword evidence="2" id="KW-0472">Membrane</keyword>
<reference evidence="3" key="1">
    <citation type="submission" date="2020-12" db="EMBL/GenBank/DDBJ databases">
        <title>Sanguibacter suaedae sp. nov., isolated from Suaeda aralocaspica.</title>
        <authorList>
            <person name="Ma Q."/>
        </authorList>
    </citation>
    <scope>NUCLEOTIDE SEQUENCE</scope>
    <source>
        <strain evidence="3">YZGR15</strain>
    </source>
</reference>
<dbReference type="EMBL" id="JAEINH010000009">
    <property type="protein sequence ID" value="MBI9115642.1"/>
    <property type="molecule type" value="Genomic_DNA"/>
</dbReference>
<keyword evidence="4" id="KW-1185">Reference proteome</keyword>
<feature type="transmembrane region" description="Helical" evidence="2">
    <location>
        <begin position="62"/>
        <end position="80"/>
    </location>
</feature>
<feature type="transmembrane region" description="Helical" evidence="2">
    <location>
        <begin position="146"/>
        <end position="167"/>
    </location>
</feature>
<feature type="transmembrane region" description="Helical" evidence="2">
    <location>
        <begin position="31"/>
        <end position="50"/>
    </location>
</feature>
<keyword evidence="2" id="KW-1133">Transmembrane helix</keyword>
<evidence type="ECO:0000256" key="2">
    <source>
        <dbReference type="SAM" id="Phobius"/>
    </source>
</evidence>
<feature type="region of interest" description="Disordered" evidence="1">
    <location>
        <begin position="171"/>
        <end position="195"/>
    </location>
</feature>
<evidence type="ECO:0000256" key="1">
    <source>
        <dbReference type="SAM" id="MobiDB-lite"/>
    </source>
</evidence>
<feature type="transmembrane region" description="Helical" evidence="2">
    <location>
        <begin position="6"/>
        <end position="24"/>
    </location>
</feature>
<evidence type="ECO:0000313" key="3">
    <source>
        <dbReference type="EMBL" id="MBI9115642.1"/>
    </source>
</evidence>
<dbReference type="AlphaFoldDB" id="A0A934IC29"/>
<proteinExistence type="predicted"/>
<feature type="transmembrane region" description="Helical" evidence="2">
    <location>
        <begin position="113"/>
        <end position="134"/>
    </location>
</feature>
<accession>A0A934IC29</accession>
<gene>
    <name evidence="3" type="ORF">JAV76_11515</name>
</gene>
<feature type="compositionally biased region" description="Basic and acidic residues" evidence="1">
    <location>
        <begin position="175"/>
        <end position="195"/>
    </location>
</feature>
<dbReference type="Proteomes" id="UP000602087">
    <property type="component" value="Unassembled WGS sequence"/>
</dbReference>